<evidence type="ECO:0000313" key="2">
    <source>
        <dbReference type="EMBL" id="CAF4119857.1"/>
    </source>
</evidence>
<evidence type="ECO:0000313" key="3">
    <source>
        <dbReference type="Proteomes" id="UP000663823"/>
    </source>
</evidence>
<comment type="caution">
    <text evidence="2">The sequence shown here is derived from an EMBL/GenBank/DDBJ whole genome shotgun (WGS) entry which is preliminary data.</text>
</comment>
<organism evidence="2 3">
    <name type="scientific">Rotaria sordida</name>
    <dbReference type="NCBI Taxonomy" id="392033"/>
    <lineage>
        <taxon>Eukaryota</taxon>
        <taxon>Metazoa</taxon>
        <taxon>Spiralia</taxon>
        <taxon>Gnathifera</taxon>
        <taxon>Rotifera</taxon>
        <taxon>Eurotatoria</taxon>
        <taxon>Bdelloidea</taxon>
        <taxon>Philodinida</taxon>
        <taxon>Philodinidae</taxon>
        <taxon>Rotaria</taxon>
    </lineage>
</organism>
<dbReference type="EMBL" id="CAJOAX010012839">
    <property type="protein sequence ID" value="CAF4119857.1"/>
    <property type="molecule type" value="Genomic_DNA"/>
</dbReference>
<gene>
    <name evidence="2" type="ORF">OTI717_LOCUS34839</name>
</gene>
<feature type="non-terminal residue" evidence="2">
    <location>
        <position position="1"/>
    </location>
</feature>
<proteinExistence type="predicted"/>
<feature type="transmembrane region" description="Helical" evidence="1">
    <location>
        <begin position="20"/>
        <end position="44"/>
    </location>
</feature>
<sequence length="51" mass="5642">MPEEQSQLPTHPTNTNKRRFILIILAIIIGVCIVTTATAVPIILTRRANTT</sequence>
<protein>
    <submittedName>
        <fullName evidence="2">Uncharacterized protein</fullName>
    </submittedName>
</protein>
<accession>A0A819W6K6</accession>
<keyword evidence="1" id="KW-0812">Transmembrane</keyword>
<dbReference type="AlphaFoldDB" id="A0A819W6K6"/>
<evidence type="ECO:0000256" key="1">
    <source>
        <dbReference type="SAM" id="Phobius"/>
    </source>
</evidence>
<keyword evidence="1" id="KW-1133">Transmembrane helix</keyword>
<reference evidence="2" key="1">
    <citation type="submission" date="2021-02" db="EMBL/GenBank/DDBJ databases">
        <authorList>
            <person name="Nowell W R."/>
        </authorList>
    </citation>
    <scope>NUCLEOTIDE SEQUENCE</scope>
</reference>
<keyword evidence="1" id="KW-0472">Membrane</keyword>
<name>A0A819W6K6_9BILA</name>
<dbReference type="Proteomes" id="UP000663823">
    <property type="component" value="Unassembled WGS sequence"/>
</dbReference>